<dbReference type="VEuPathDB" id="FungiDB:FOC1_g10001660"/>
<proteinExistence type="predicted"/>
<reference evidence="2" key="2">
    <citation type="journal article" date="2014" name="PLoS ONE">
        <title>Genome and Transcriptome Analysis of the Fungal Pathogen Fusarium oxysporum f. sp. cubense Causing Banana Vascular Wilt Disease.</title>
        <authorList>
            <person name="Guo L."/>
            <person name="Han L."/>
            <person name="Yang L."/>
            <person name="Zeng H."/>
            <person name="Fan D."/>
            <person name="Zhu Y."/>
            <person name="Feng Y."/>
            <person name="Wang G."/>
            <person name="Peng C."/>
            <person name="Jiang X."/>
            <person name="Zhou D."/>
            <person name="Ni P."/>
            <person name="Liang C."/>
            <person name="Liu L."/>
            <person name="Wang J."/>
            <person name="Mao C."/>
            <person name="Fang X."/>
            <person name="Peng M."/>
            <person name="Huang J."/>
        </authorList>
    </citation>
    <scope>NUCLEOTIDE SEQUENCE [LARGE SCALE GENOMIC DNA]</scope>
    <source>
        <strain evidence="2">race 1</strain>
    </source>
</reference>
<gene>
    <name evidence="1" type="ORF">FOC1_g10001660</name>
</gene>
<dbReference type="AlphaFoldDB" id="N4UJ42"/>
<dbReference type="HOGENOM" id="CLU_1917156_0_0_1"/>
<sequence>MGESGGRSSVLRHLIAAGAKCKSTKKLFQQAISQSPADIPVATSDPDELYGRFLSILKADNLDAAKGGDEFGVSPGFHIQDLFYTFGTPATAMRPSQRSLQLAIASFVLKGMSVLDGRKEFPILGDEALLVNITAAGAMPSVPDNLNKTRCK</sequence>
<accession>N4UJ42</accession>
<dbReference type="EMBL" id="KB729955">
    <property type="protein sequence ID" value="ENH75803.1"/>
    <property type="molecule type" value="Genomic_DNA"/>
</dbReference>
<evidence type="ECO:0000313" key="2">
    <source>
        <dbReference type="Proteomes" id="UP000016928"/>
    </source>
</evidence>
<organism evidence="1 2">
    <name type="scientific">Fusarium oxysporum f. sp. cubense (strain race 1)</name>
    <name type="common">Panama disease fungus</name>
    <dbReference type="NCBI Taxonomy" id="1229664"/>
    <lineage>
        <taxon>Eukaryota</taxon>
        <taxon>Fungi</taxon>
        <taxon>Dikarya</taxon>
        <taxon>Ascomycota</taxon>
        <taxon>Pezizomycotina</taxon>
        <taxon>Sordariomycetes</taxon>
        <taxon>Hypocreomycetidae</taxon>
        <taxon>Hypocreales</taxon>
        <taxon>Nectriaceae</taxon>
        <taxon>Fusarium</taxon>
        <taxon>Fusarium oxysporum species complex</taxon>
    </lineage>
</organism>
<dbReference type="OrthoDB" id="408631at2759"/>
<protein>
    <submittedName>
        <fullName evidence="1">Uncharacterized protein</fullName>
    </submittedName>
</protein>
<evidence type="ECO:0000313" key="1">
    <source>
        <dbReference type="EMBL" id="ENH75803.1"/>
    </source>
</evidence>
<reference evidence="2" key="1">
    <citation type="submission" date="2012-09" db="EMBL/GenBank/DDBJ databases">
        <title>Genome sequencing and comparative transcriptomics of race 1 and race 4 of banana pathogen: Fusarium oxysporum f. sp. cubense.</title>
        <authorList>
            <person name="Fang X."/>
            <person name="Huang J."/>
        </authorList>
    </citation>
    <scope>NUCLEOTIDE SEQUENCE [LARGE SCALE GENOMIC DNA]</scope>
    <source>
        <strain evidence="2">race 1</strain>
    </source>
</reference>
<dbReference type="Proteomes" id="UP000016928">
    <property type="component" value="Unassembled WGS sequence"/>
</dbReference>
<name>N4UJ42_FUSC1</name>